<dbReference type="InterPro" id="IPR038765">
    <property type="entry name" value="Papain-like_cys_pep_sf"/>
</dbReference>
<dbReference type="SUPFAM" id="SSF54001">
    <property type="entry name" value="Cysteine proteinases"/>
    <property type="match status" value="1"/>
</dbReference>
<keyword evidence="1" id="KW-0732">Signal</keyword>
<dbReference type="Pfam" id="PF01841">
    <property type="entry name" value="Transglut_core"/>
    <property type="match status" value="1"/>
</dbReference>
<evidence type="ECO:0000259" key="3">
    <source>
        <dbReference type="Pfam" id="PF12969"/>
    </source>
</evidence>
<evidence type="ECO:0000259" key="2">
    <source>
        <dbReference type="Pfam" id="PF01841"/>
    </source>
</evidence>
<keyword evidence="5" id="KW-1185">Reference proteome</keyword>
<sequence length="667" mass="76540">MRIILTSLLLCLSIFSFSQKDPVFKFGKINVEDLQKTAYAIDSSANAVVIADIGKSSIEGNNKGWFSLIYTRQRRVHILKKGAYSYADIEIPLYKSGGGEEELSSIKAVTYNLENGKIVESKLEKSSIFTDKLDKNYTLKKFTFPNVKEGSIIEYEYTIKSDFLTFLRSWEFQGKLPRLWSEYNLALPNFLGYVFLKKGYLPYYIETAKERNSMFHIVDDGGAHASERYTFSSGVVDHRWVIKDVAELKEESYTSTIDNHIASIEFQLSEFRQPLTPKQIMKTWPDVIKELMTDEDFGKSLTAANNWLADEMKAIISGATTELEKARKIYNYLKENIICTDHSALYTKQTLKNVFKNKKGSVSEINLLLTAMLRYAGIQANPIMLSTRENGYAYAMYPLIRQYNYVVCEAEIEGKKVNLDASYSRLGFGKLPIDCYNGTGRLVNELTPYAIEFSADSLKESKLTSIILTNDEKGNWVGGMNQTLGYYESYNIREKIKSKGIEELVKDMRKSYSQDIVMETPVFDSLEKYENPIGIRYSFKVNSNDEDIIYFNPMFAEATRENPFKSADRIYPVEMPYTFDEVIVVTIETPKGYLIDELPKPVRVKLNEAGEGMFEYLLSESQGTVSLRSRIKISRANFNPEEYDLLREFFNLIVSKQSEQIVFKKKK</sequence>
<accession>A0A9X3BJ76</accession>
<reference evidence="4" key="1">
    <citation type="submission" date="2022-09" db="EMBL/GenBank/DDBJ databases">
        <authorList>
            <person name="Yuan C."/>
            <person name="Ke Z."/>
        </authorList>
    </citation>
    <scope>NUCLEOTIDE SEQUENCE</scope>
    <source>
        <strain evidence="4">LB-8</strain>
    </source>
</reference>
<comment type="caution">
    <text evidence="4">The sequence shown here is derived from an EMBL/GenBank/DDBJ whole genome shotgun (WGS) entry which is preliminary data.</text>
</comment>
<name>A0A9X3BJ76_9BACT</name>
<dbReference type="InterPro" id="IPR024618">
    <property type="entry name" value="DUF3857"/>
</dbReference>
<feature type="signal peptide" evidence="1">
    <location>
        <begin position="1"/>
        <end position="20"/>
    </location>
</feature>
<organism evidence="4 5">
    <name type="scientific">Paraflavisolibacter caeni</name>
    <dbReference type="NCBI Taxonomy" id="2982496"/>
    <lineage>
        <taxon>Bacteria</taxon>
        <taxon>Pseudomonadati</taxon>
        <taxon>Bacteroidota</taxon>
        <taxon>Chitinophagia</taxon>
        <taxon>Chitinophagales</taxon>
        <taxon>Chitinophagaceae</taxon>
        <taxon>Paraflavisolibacter</taxon>
    </lineage>
</organism>
<dbReference type="EMBL" id="JAOTIF010000034">
    <property type="protein sequence ID" value="MCU7552457.1"/>
    <property type="molecule type" value="Genomic_DNA"/>
</dbReference>
<dbReference type="Gene3D" id="2.60.40.3140">
    <property type="match status" value="1"/>
</dbReference>
<dbReference type="Proteomes" id="UP001155483">
    <property type="component" value="Unassembled WGS sequence"/>
</dbReference>
<gene>
    <name evidence="4" type="ORF">OCK74_25280</name>
</gene>
<proteinExistence type="predicted"/>
<dbReference type="AlphaFoldDB" id="A0A9X3BJ76"/>
<dbReference type="InterPro" id="IPR002931">
    <property type="entry name" value="Transglutaminase-like"/>
</dbReference>
<protein>
    <submittedName>
        <fullName evidence="4">DUF3857 and transglutaminase domain-containing protein</fullName>
    </submittedName>
</protein>
<feature type="chain" id="PRO_5040849767" evidence="1">
    <location>
        <begin position="21"/>
        <end position="667"/>
    </location>
</feature>
<feature type="domain" description="DUF3857" evidence="3">
    <location>
        <begin position="70"/>
        <end position="218"/>
    </location>
</feature>
<reference evidence="4" key="2">
    <citation type="submission" date="2023-04" db="EMBL/GenBank/DDBJ databases">
        <title>Paracnuella aquatica gen. nov., sp. nov., a member of the family Chitinophagaceae isolated from a hot spring.</title>
        <authorList>
            <person name="Wang C."/>
        </authorList>
    </citation>
    <scope>NUCLEOTIDE SEQUENCE</scope>
    <source>
        <strain evidence="4">LB-8</strain>
    </source>
</reference>
<feature type="domain" description="Transglutaminase-like" evidence="2">
    <location>
        <begin position="314"/>
        <end position="390"/>
    </location>
</feature>
<evidence type="ECO:0000256" key="1">
    <source>
        <dbReference type="SAM" id="SignalP"/>
    </source>
</evidence>
<evidence type="ECO:0000313" key="4">
    <source>
        <dbReference type="EMBL" id="MCU7552457.1"/>
    </source>
</evidence>
<evidence type="ECO:0000313" key="5">
    <source>
        <dbReference type="Proteomes" id="UP001155483"/>
    </source>
</evidence>
<dbReference type="Gene3D" id="2.60.120.1130">
    <property type="match status" value="1"/>
</dbReference>
<dbReference type="Pfam" id="PF12969">
    <property type="entry name" value="DUF3857"/>
    <property type="match status" value="1"/>
</dbReference>
<dbReference type="RefSeq" id="WP_279299894.1">
    <property type="nucleotide sequence ID" value="NZ_JAOTIF010000034.1"/>
</dbReference>
<dbReference type="Gene3D" id="3.10.620.30">
    <property type="match status" value="1"/>
</dbReference>